<keyword evidence="2" id="KW-0547">Nucleotide-binding</keyword>
<name>A0AAE0MHV2_9PEZI</name>
<dbReference type="InterPro" id="IPR027417">
    <property type="entry name" value="P-loop_NTPase"/>
</dbReference>
<keyword evidence="8" id="KW-1185">Reference proteome</keyword>
<dbReference type="PANTHER" id="PTHR46498:SF1">
    <property type="entry name" value="GTP-BINDING PROTEIN 8"/>
    <property type="match status" value="1"/>
</dbReference>
<keyword evidence="4" id="KW-0342">GTP-binding</keyword>
<keyword evidence="1" id="KW-0479">Metal-binding</keyword>
<protein>
    <recommendedName>
        <fullName evidence="6">EngB-type G domain-containing protein</fullName>
    </recommendedName>
</protein>
<keyword evidence="3" id="KW-0460">Magnesium</keyword>
<comment type="caution">
    <text evidence="7">The sequence shown here is derived from an EMBL/GenBank/DDBJ whole genome shotgun (WGS) entry which is preliminary data.</text>
</comment>
<dbReference type="PANTHER" id="PTHR46498">
    <property type="entry name" value="GTP-BINDING PROTEIN 8"/>
    <property type="match status" value="1"/>
</dbReference>
<dbReference type="SUPFAM" id="SSF52540">
    <property type="entry name" value="P-loop containing nucleoside triphosphate hydrolases"/>
    <property type="match status" value="1"/>
</dbReference>
<sequence length="490" mass="52889">MATIKALANLLAMPPPLRHLILRETIRPHTLSWRRLASHASTSPSSSRIHTHSPSISEKPKPPPPPPPPPPTAPPPPPPTPLTLSFLPGPSNDPKPRALPALPPTEANLALSETIFKSKPPRFLYAAPRFLNLPVNTRIPEICLLGRSNVGKSTLLNALSGASGSSAGRSHGLSARKAGQAITSARAGSTKTMNAFAFGPPTPFEKLPPVAVDAVETATGSSFGASRSEKRAERAERHKHRERPASYGLVVMDMPGYGLNSQKTWGVEISKYLSRRAMLRGAVLLIDAVAGVKDGDRMALNMLRDAGVRTTVVLTKADKLGYGKEGQAGVDKMCLSVWEELRRIERKSSTWREGEGWEKEIWVTGAGDPKNGGYNVVGARLAICKMAGLVEDTRVFEVPEVAKVTPGRIVSFDELGWAGEEGDEDDAEYGKKVEVVEEPRRLPEDLRPIEFRGKGAARPADKEVGFGRLLRSDASSDGAPKKKTRAHPSF</sequence>
<dbReference type="InterPro" id="IPR052279">
    <property type="entry name" value="EngB_GTPase"/>
</dbReference>
<feature type="compositionally biased region" description="Pro residues" evidence="5">
    <location>
        <begin position="62"/>
        <end position="81"/>
    </location>
</feature>
<dbReference type="GO" id="GO:0005739">
    <property type="term" value="C:mitochondrion"/>
    <property type="evidence" value="ECO:0007669"/>
    <property type="project" value="TreeGrafter"/>
</dbReference>
<evidence type="ECO:0000313" key="7">
    <source>
        <dbReference type="EMBL" id="KAK3333077.1"/>
    </source>
</evidence>
<feature type="region of interest" description="Disordered" evidence="5">
    <location>
        <begin position="221"/>
        <end position="241"/>
    </location>
</feature>
<accession>A0AAE0MHV2</accession>
<feature type="region of interest" description="Disordered" evidence="5">
    <location>
        <begin position="452"/>
        <end position="490"/>
    </location>
</feature>
<gene>
    <name evidence="7" type="ORF">B0T19DRAFT_417081</name>
</gene>
<evidence type="ECO:0000256" key="5">
    <source>
        <dbReference type="SAM" id="MobiDB-lite"/>
    </source>
</evidence>
<proteinExistence type="predicted"/>
<dbReference type="Proteomes" id="UP001286456">
    <property type="component" value="Unassembled WGS sequence"/>
</dbReference>
<feature type="compositionally biased region" description="Low complexity" evidence="5">
    <location>
        <begin position="38"/>
        <end position="57"/>
    </location>
</feature>
<dbReference type="AlphaFoldDB" id="A0AAE0MHV2"/>
<reference evidence="7" key="2">
    <citation type="submission" date="2023-06" db="EMBL/GenBank/DDBJ databases">
        <authorList>
            <consortium name="Lawrence Berkeley National Laboratory"/>
            <person name="Haridas S."/>
            <person name="Hensen N."/>
            <person name="Bonometti L."/>
            <person name="Westerberg I."/>
            <person name="Brannstrom I.O."/>
            <person name="Guillou S."/>
            <person name="Cros-Aarteil S."/>
            <person name="Calhoun S."/>
            <person name="Kuo A."/>
            <person name="Mondo S."/>
            <person name="Pangilinan J."/>
            <person name="Riley R."/>
            <person name="Labutti K."/>
            <person name="Andreopoulos B."/>
            <person name="Lipzen A."/>
            <person name="Chen C."/>
            <person name="Yanf M."/>
            <person name="Daum C."/>
            <person name="Ng V."/>
            <person name="Clum A."/>
            <person name="Steindorff A."/>
            <person name="Ohm R."/>
            <person name="Martin F."/>
            <person name="Silar P."/>
            <person name="Natvig D."/>
            <person name="Lalanne C."/>
            <person name="Gautier V."/>
            <person name="Ament-Velasquez S.L."/>
            <person name="Kruys A."/>
            <person name="Hutchinson M.I."/>
            <person name="Powell A.J."/>
            <person name="Barry K."/>
            <person name="Miller A.N."/>
            <person name="Grigoriev I.V."/>
            <person name="Debuchy R."/>
            <person name="Gladieux P."/>
            <person name="Thoren M.H."/>
            <person name="Johannesson H."/>
        </authorList>
    </citation>
    <scope>NUCLEOTIDE SEQUENCE</scope>
    <source>
        <strain evidence="7">SMH4131-1</strain>
    </source>
</reference>
<dbReference type="Pfam" id="PF01926">
    <property type="entry name" value="MMR_HSR1"/>
    <property type="match status" value="1"/>
</dbReference>
<feature type="domain" description="EngB-type G" evidence="6">
    <location>
        <begin position="138"/>
        <end position="371"/>
    </location>
</feature>
<dbReference type="SUPFAM" id="SSF101447">
    <property type="entry name" value="Formin homology 2 domain (FH2 domain)"/>
    <property type="match status" value="1"/>
</dbReference>
<dbReference type="InterPro" id="IPR006073">
    <property type="entry name" value="GTP-bd"/>
</dbReference>
<dbReference type="EMBL" id="JAUEPO010000002">
    <property type="protein sequence ID" value="KAK3333077.1"/>
    <property type="molecule type" value="Genomic_DNA"/>
</dbReference>
<feature type="compositionally biased region" description="Basic and acidic residues" evidence="5">
    <location>
        <begin position="227"/>
        <end position="236"/>
    </location>
</feature>
<dbReference type="InterPro" id="IPR030393">
    <property type="entry name" value="G_ENGB_dom"/>
</dbReference>
<evidence type="ECO:0000256" key="3">
    <source>
        <dbReference type="ARBA" id="ARBA00022842"/>
    </source>
</evidence>
<dbReference type="GO" id="GO:0046872">
    <property type="term" value="F:metal ion binding"/>
    <property type="evidence" value="ECO:0007669"/>
    <property type="project" value="UniProtKB-KW"/>
</dbReference>
<evidence type="ECO:0000259" key="6">
    <source>
        <dbReference type="PROSITE" id="PS51706"/>
    </source>
</evidence>
<organism evidence="7 8">
    <name type="scientific">Cercophora scortea</name>
    <dbReference type="NCBI Taxonomy" id="314031"/>
    <lineage>
        <taxon>Eukaryota</taxon>
        <taxon>Fungi</taxon>
        <taxon>Dikarya</taxon>
        <taxon>Ascomycota</taxon>
        <taxon>Pezizomycotina</taxon>
        <taxon>Sordariomycetes</taxon>
        <taxon>Sordariomycetidae</taxon>
        <taxon>Sordariales</taxon>
        <taxon>Lasiosphaeriaceae</taxon>
        <taxon>Cercophora</taxon>
    </lineage>
</organism>
<evidence type="ECO:0000313" key="8">
    <source>
        <dbReference type="Proteomes" id="UP001286456"/>
    </source>
</evidence>
<feature type="region of interest" description="Disordered" evidence="5">
    <location>
        <begin position="37"/>
        <end position="102"/>
    </location>
</feature>
<dbReference type="GO" id="GO:0005525">
    <property type="term" value="F:GTP binding"/>
    <property type="evidence" value="ECO:0007669"/>
    <property type="project" value="UniProtKB-KW"/>
</dbReference>
<feature type="compositionally biased region" description="Basic residues" evidence="5">
    <location>
        <begin position="481"/>
        <end position="490"/>
    </location>
</feature>
<evidence type="ECO:0000256" key="4">
    <source>
        <dbReference type="ARBA" id="ARBA00023134"/>
    </source>
</evidence>
<evidence type="ECO:0000256" key="1">
    <source>
        <dbReference type="ARBA" id="ARBA00022723"/>
    </source>
</evidence>
<dbReference type="PROSITE" id="PS51706">
    <property type="entry name" value="G_ENGB"/>
    <property type="match status" value="1"/>
</dbReference>
<reference evidence="7" key="1">
    <citation type="journal article" date="2023" name="Mol. Phylogenet. Evol.">
        <title>Genome-scale phylogeny and comparative genomics of the fungal order Sordariales.</title>
        <authorList>
            <person name="Hensen N."/>
            <person name="Bonometti L."/>
            <person name="Westerberg I."/>
            <person name="Brannstrom I.O."/>
            <person name="Guillou S."/>
            <person name="Cros-Aarteil S."/>
            <person name="Calhoun S."/>
            <person name="Haridas S."/>
            <person name="Kuo A."/>
            <person name="Mondo S."/>
            <person name="Pangilinan J."/>
            <person name="Riley R."/>
            <person name="LaButti K."/>
            <person name="Andreopoulos B."/>
            <person name="Lipzen A."/>
            <person name="Chen C."/>
            <person name="Yan M."/>
            <person name="Daum C."/>
            <person name="Ng V."/>
            <person name="Clum A."/>
            <person name="Steindorff A."/>
            <person name="Ohm R.A."/>
            <person name="Martin F."/>
            <person name="Silar P."/>
            <person name="Natvig D.O."/>
            <person name="Lalanne C."/>
            <person name="Gautier V."/>
            <person name="Ament-Velasquez S.L."/>
            <person name="Kruys A."/>
            <person name="Hutchinson M.I."/>
            <person name="Powell A.J."/>
            <person name="Barry K."/>
            <person name="Miller A.N."/>
            <person name="Grigoriev I.V."/>
            <person name="Debuchy R."/>
            <person name="Gladieux P."/>
            <person name="Hiltunen Thoren M."/>
            <person name="Johannesson H."/>
        </authorList>
    </citation>
    <scope>NUCLEOTIDE SEQUENCE</scope>
    <source>
        <strain evidence="7">SMH4131-1</strain>
    </source>
</reference>
<dbReference type="Gene3D" id="3.40.50.300">
    <property type="entry name" value="P-loop containing nucleotide triphosphate hydrolases"/>
    <property type="match status" value="1"/>
</dbReference>
<evidence type="ECO:0000256" key="2">
    <source>
        <dbReference type="ARBA" id="ARBA00022741"/>
    </source>
</evidence>
<feature type="compositionally biased region" description="Basic and acidic residues" evidence="5">
    <location>
        <begin position="452"/>
        <end position="465"/>
    </location>
</feature>